<name>A0A7Y4IIK9_MYXXA</name>
<dbReference type="PANTHER" id="PTHR36180:SF2">
    <property type="entry name" value="BRO FAMILY PROTEIN"/>
    <property type="match status" value="1"/>
</dbReference>
<dbReference type="InterPro" id="IPR003497">
    <property type="entry name" value="BRO_N_domain"/>
</dbReference>
<feature type="domain" description="Bro-N" evidence="2">
    <location>
        <begin position="39"/>
        <end position="149"/>
    </location>
</feature>
<dbReference type="Proteomes" id="UP000533080">
    <property type="component" value="Unassembled WGS sequence"/>
</dbReference>
<proteinExistence type="predicted"/>
<evidence type="ECO:0000256" key="1">
    <source>
        <dbReference type="SAM" id="MobiDB-lite"/>
    </source>
</evidence>
<protein>
    <recommendedName>
        <fullName evidence="2">Bro-N domain-containing protein</fullName>
    </recommendedName>
</protein>
<dbReference type="SMART" id="SM01040">
    <property type="entry name" value="Bro-N"/>
    <property type="match status" value="1"/>
</dbReference>
<comment type="caution">
    <text evidence="3">The sequence shown here is derived from an EMBL/GenBank/DDBJ whole genome shotgun (WGS) entry which is preliminary data.</text>
</comment>
<evidence type="ECO:0000313" key="3">
    <source>
        <dbReference type="EMBL" id="NOJ79834.1"/>
    </source>
</evidence>
<sequence length="311" mass="34115">MHALSPRQDKSQPRQPIESRAGASHGFYLSQPQQEGIPVNQLVAFDFESHHVRIVPDVQGEPWFVAKDVAAALEYRMASDMTRMLADDEKGYANVRTPGGEQEVSIISEPGLYRATFASRPQSDEKAEKVERFRRWVTHTVLPSIRKTGSYTAPGAPSPQPLPALPPPLQVQVLAHLEVARTLASFVPGLKPELAAACALDAIHRDTGLTMEPHRRGLPAAAEPPARLNATQLGQKLGLSARKMNLRLAACGLQRRNEREEWELTDAGREYAEAVPFSRNGHAAYQLLWRPEVLGVLEDAARSSSMSAGLG</sequence>
<gene>
    <name evidence="3" type="ORF">HNV28_16040</name>
</gene>
<dbReference type="Pfam" id="PF02498">
    <property type="entry name" value="Bro-N"/>
    <property type="match status" value="1"/>
</dbReference>
<dbReference type="AlphaFoldDB" id="A0A7Y4IIK9"/>
<dbReference type="EMBL" id="JABFNT010000045">
    <property type="protein sequence ID" value="NOJ79834.1"/>
    <property type="molecule type" value="Genomic_DNA"/>
</dbReference>
<accession>A0A7Y4IIK9</accession>
<reference evidence="3 4" key="1">
    <citation type="submission" date="2020-05" db="EMBL/GenBank/DDBJ databases">
        <authorList>
            <person name="Whitworth D."/>
        </authorList>
    </citation>
    <scope>NUCLEOTIDE SEQUENCE [LARGE SCALE GENOMIC DNA]</scope>
    <source>
        <strain evidence="3 4">AM005</strain>
    </source>
</reference>
<feature type="region of interest" description="Disordered" evidence="1">
    <location>
        <begin position="1"/>
        <end position="25"/>
    </location>
</feature>
<evidence type="ECO:0000259" key="2">
    <source>
        <dbReference type="PROSITE" id="PS51750"/>
    </source>
</evidence>
<evidence type="ECO:0000313" key="4">
    <source>
        <dbReference type="Proteomes" id="UP000533080"/>
    </source>
</evidence>
<dbReference type="PROSITE" id="PS51750">
    <property type="entry name" value="BRO_N"/>
    <property type="match status" value="1"/>
</dbReference>
<organism evidence="3 4">
    <name type="scientific">Myxococcus xanthus</name>
    <dbReference type="NCBI Taxonomy" id="34"/>
    <lineage>
        <taxon>Bacteria</taxon>
        <taxon>Pseudomonadati</taxon>
        <taxon>Myxococcota</taxon>
        <taxon>Myxococcia</taxon>
        <taxon>Myxococcales</taxon>
        <taxon>Cystobacterineae</taxon>
        <taxon>Myxococcaceae</taxon>
        <taxon>Myxococcus</taxon>
    </lineage>
</organism>
<dbReference type="PANTHER" id="PTHR36180">
    <property type="entry name" value="DNA-BINDING PROTEIN-RELATED-RELATED"/>
    <property type="match status" value="1"/>
</dbReference>